<sequence length="197" mass="22979">MNKTTLIRYLNSVMKNESLTEIEKDIRTKNELPIYLNEVMIGLMLSDGSLERSSSTSGVRLSICFSKKDEEYLKFIYDLYKPYINTEPAYIKVYNKKTDSYNEVLKFKTISLPQLIYYYELFYKGKKIVPGNIEKLMTPVVLAHLIMGDGNLKLPDKIIRRALAIFRGADEVSTLIFFNYFYEDFVEINKKKIASLK</sequence>
<accession>A0A513WZV5</accession>
<proteinExistence type="predicted"/>
<dbReference type="EMBL" id="MH400233">
    <property type="protein sequence ID" value="QDH07214.1"/>
    <property type="molecule type" value="Genomic_DNA"/>
</dbReference>
<dbReference type="InterPro" id="IPR004860">
    <property type="entry name" value="LAGLIDADG_dom"/>
</dbReference>
<organism evidence="2">
    <name type="scientific">Ophiocordyceps sinensis</name>
    <dbReference type="NCBI Taxonomy" id="72228"/>
    <lineage>
        <taxon>Eukaryota</taxon>
        <taxon>Fungi</taxon>
        <taxon>Dikarya</taxon>
        <taxon>Ascomycota</taxon>
        <taxon>Pezizomycotina</taxon>
        <taxon>Sordariomycetes</taxon>
        <taxon>Hypocreomycetidae</taxon>
        <taxon>Hypocreales</taxon>
        <taxon>Ophiocordycipitaceae</taxon>
        <taxon>Ophiocordyceps</taxon>
    </lineage>
</organism>
<reference evidence="2" key="1">
    <citation type="submission" date="2018-05" db="EMBL/GenBank/DDBJ databases">
        <authorList>
            <person name="Zhang Y."/>
        </authorList>
    </citation>
    <scope>NUCLEOTIDE SEQUENCE</scope>
</reference>
<evidence type="ECO:0000259" key="1">
    <source>
        <dbReference type="Pfam" id="PF03161"/>
    </source>
</evidence>
<dbReference type="AlphaFoldDB" id="A0A513WZV5"/>
<protein>
    <recommendedName>
        <fullName evidence="1">Homing endonuclease LAGLIDADG domain-containing protein</fullName>
    </recommendedName>
</protein>
<feature type="domain" description="Homing endonuclease LAGLIDADG" evidence="1">
    <location>
        <begin position="38"/>
        <end position="154"/>
    </location>
</feature>
<gene>
    <name evidence="2" type="primary">orf197</name>
</gene>
<dbReference type="Pfam" id="PF03161">
    <property type="entry name" value="LAGLIDADG_2"/>
    <property type="match status" value="1"/>
</dbReference>
<geneLocation type="mitochondrion" evidence="2"/>
<dbReference type="GO" id="GO:0004519">
    <property type="term" value="F:endonuclease activity"/>
    <property type="evidence" value="ECO:0007669"/>
    <property type="project" value="InterPro"/>
</dbReference>
<dbReference type="Gene3D" id="3.10.28.10">
    <property type="entry name" value="Homing endonucleases"/>
    <property type="match status" value="1"/>
</dbReference>
<name>A0A513WZV5_9HYPO</name>
<keyword evidence="2" id="KW-0496">Mitochondrion</keyword>
<evidence type="ECO:0000313" key="2">
    <source>
        <dbReference type="EMBL" id="QDH07214.1"/>
    </source>
</evidence>
<dbReference type="SUPFAM" id="SSF55608">
    <property type="entry name" value="Homing endonucleases"/>
    <property type="match status" value="1"/>
</dbReference>
<dbReference type="InterPro" id="IPR027434">
    <property type="entry name" value="Homing_endonucl"/>
</dbReference>